<organism evidence="3 4">
    <name type="scientific">Pelodiscus sinensis</name>
    <name type="common">Chinese softshell turtle</name>
    <name type="synonym">Trionyx sinensis</name>
    <dbReference type="NCBI Taxonomy" id="13735"/>
    <lineage>
        <taxon>Eukaryota</taxon>
        <taxon>Metazoa</taxon>
        <taxon>Chordata</taxon>
        <taxon>Craniata</taxon>
        <taxon>Vertebrata</taxon>
        <taxon>Euteleostomi</taxon>
        <taxon>Archelosauria</taxon>
        <taxon>Testudinata</taxon>
        <taxon>Testudines</taxon>
        <taxon>Cryptodira</taxon>
        <taxon>Trionychia</taxon>
        <taxon>Trionychidae</taxon>
        <taxon>Pelodiscus</taxon>
    </lineage>
</organism>
<reference evidence="3" key="3">
    <citation type="submission" date="2025-08" db="UniProtKB">
        <authorList>
            <consortium name="Ensembl"/>
        </authorList>
    </citation>
    <scope>IDENTIFICATION</scope>
</reference>
<dbReference type="PANTHER" id="PTHR19303:SF26">
    <property type="entry name" value="TIGGER TRANSPOSABLE ELEMENT-DERIVED PROTEIN 1"/>
    <property type="match status" value="1"/>
</dbReference>
<dbReference type="PROSITE" id="PS51253">
    <property type="entry name" value="HTH_CENPB"/>
    <property type="match status" value="1"/>
</dbReference>
<dbReference type="InterPro" id="IPR009057">
    <property type="entry name" value="Homeodomain-like_sf"/>
</dbReference>
<evidence type="ECO:0000313" key="3">
    <source>
        <dbReference type="Ensembl" id="ENSPSIP00000003073.1"/>
    </source>
</evidence>
<evidence type="ECO:0000313" key="4">
    <source>
        <dbReference type="Proteomes" id="UP000007267"/>
    </source>
</evidence>
<keyword evidence="1" id="KW-0238">DNA-binding</keyword>
<dbReference type="EMBL" id="AGCU01193136">
    <property type="status" value="NOT_ANNOTATED_CDS"/>
    <property type="molecule type" value="Genomic_DNA"/>
</dbReference>
<name>K7F4W3_PELSI</name>
<dbReference type="Ensembl" id="ENSPSIT00000003086.1">
    <property type="protein sequence ID" value="ENSPSIP00000003073.1"/>
    <property type="gene ID" value="ENSPSIG00000002966.1"/>
</dbReference>
<dbReference type="GO" id="GO:0005634">
    <property type="term" value="C:nucleus"/>
    <property type="evidence" value="ECO:0007669"/>
    <property type="project" value="TreeGrafter"/>
</dbReference>
<dbReference type="SUPFAM" id="SSF46689">
    <property type="entry name" value="Homeodomain-like"/>
    <property type="match status" value="1"/>
</dbReference>
<reference evidence="4" key="2">
    <citation type="journal article" date="2013" name="Nat. Genet.">
        <title>The draft genomes of soft-shell turtle and green sea turtle yield insights into the development and evolution of the turtle-specific body plan.</title>
        <authorList>
            <person name="Wang Z."/>
            <person name="Pascual-Anaya J."/>
            <person name="Zadissa A."/>
            <person name="Li W."/>
            <person name="Niimura Y."/>
            <person name="Huang Z."/>
            <person name="Li C."/>
            <person name="White S."/>
            <person name="Xiong Z."/>
            <person name="Fang D."/>
            <person name="Wang B."/>
            <person name="Ming Y."/>
            <person name="Chen Y."/>
            <person name="Zheng Y."/>
            <person name="Kuraku S."/>
            <person name="Pignatelli M."/>
            <person name="Herrero J."/>
            <person name="Beal K."/>
            <person name="Nozawa M."/>
            <person name="Li Q."/>
            <person name="Wang J."/>
            <person name="Zhang H."/>
            <person name="Yu L."/>
            <person name="Shigenobu S."/>
            <person name="Wang J."/>
            <person name="Liu J."/>
            <person name="Flicek P."/>
            <person name="Searle S."/>
            <person name="Wang J."/>
            <person name="Kuratani S."/>
            <person name="Yin Y."/>
            <person name="Aken B."/>
            <person name="Zhang G."/>
            <person name="Irie N."/>
        </authorList>
    </citation>
    <scope>NUCLEOTIDE SEQUENCE [LARGE SCALE GENOMIC DNA]</scope>
    <source>
        <strain evidence="4">Daiwa-1</strain>
    </source>
</reference>
<dbReference type="PANTHER" id="PTHR19303">
    <property type="entry name" value="TRANSPOSON"/>
    <property type="match status" value="1"/>
</dbReference>
<dbReference type="eggNOG" id="KOG3105">
    <property type="taxonomic scope" value="Eukaryota"/>
</dbReference>
<keyword evidence="4" id="KW-1185">Reference proteome</keyword>
<dbReference type="AlphaFoldDB" id="K7F4W3"/>
<evidence type="ECO:0000259" key="2">
    <source>
        <dbReference type="PROSITE" id="PS51253"/>
    </source>
</evidence>
<dbReference type="GeneTree" id="ENSGT00940000154420"/>
<dbReference type="GO" id="GO:0003677">
    <property type="term" value="F:DNA binding"/>
    <property type="evidence" value="ECO:0007669"/>
    <property type="project" value="UniProtKB-KW"/>
</dbReference>
<accession>K7F4W3</accession>
<proteinExistence type="predicted"/>
<reference evidence="3" key="4">
    <citation type="submission" date="2025-09" db="UniProtKB">
        <authorList>
            <consortium name="Ensembl"/>
        </authorList>
    </citation>
    <scope>IDENTIFICATION</scope>
</reference>
<dbReference type="Gene3D" id="1.10.10.60">
    <property type="entry name" value="Homeodomain-like"/>
    <property type="match status" value="1"/>
</dbReference>
<dbReference type="InterPro" id="IPR004875">
    <property type="entry name" value="DDE_SF_endonuclease_dom"/>
</dbReference>
<sequence length="404" mass="46163">MSRNLGLSKSTVSTTIKDSDLMHESAKGSAPMKSKILTKKRAGPILEMEKLLVLWMEDQIEKRTPLSRMTIQAKDRSLFEDYCNQTFTASHGWFNHFKTCANFHSVKLSGEAASADLKAAEPFIKLIKEGNYFPEQIFNVNETGLFWKKMPERTYIHNEAKTMPGSKAFKDHLTVLLGGNVSAYKLKPLLIYHSENPRAFKNISKATLPVHYRANKKANDAALFEDWFMNCFIPEVKVYFLEKGIPFRILLILDNAPGHPQYLNDLHSNVKVVFLPPNTTSILQPMDQGAIAAFKVYYLLSTFAKAVAATECENGKTLCEFWKDYNILHCIRNTAAGWEEVTPQCMNDIWKKILKRSVNSFKSFEKEKALEDISNNIVQLAKTKEMKEIYNEKKKQIVQSKIDI</sequence>
<protein>
    <recommendedName>
        <fullName evidence="2">HTH CENPB-type domain-containing protein</fullName>
    </recommendedName>
</protein>
<dbReference type="Pfam" id="PF03221">
    <property type="entry name" value="HTH_Tnp_Tc5"/>
    <property type="match status" value="1"/>
</dbReference>
<dbReference type="InterPro" id="IPR006600">
    <property type="entry name" value="HTH_CenpB_DNA-bd_dom"/>
</dbReference>
<dbReference type="OMA" id="PAMWRAN"/>
<dbReference type="InterPro" id="IPR050863">
    <property type="entry name" value="CenT-Element_Derived"/>
</dbReference>
<feature type="domain" description="HTH CENPB-type" evidence="2">
    <location>
        <begin position="36"/>
        <end position="107"/>
    </location>
</feature>
<evidence type="ECO:0000256" key="1">
    <source>
        <dbReference type="ARBA" id="ARBA00023125"/>
    </source>
</evidence>
<dbReference type="Pfam" id="PF03184">
    <property type="entry name" value="DDE_1"/>
    <property type="match status" value="1"/>
</dbReference>
<reference evidence="4" key="1">
    <citation type="submission" date="2011-10" db="EMBL/GenBank/DDBJ databases">
        <authorList>
            <consortium name="Soft-shell Turtle Genome Consortium"/>
        </authorList>
    </citation>
    <scope>NUCLEOTIDE SEQUENCE [LARGE SCALE GENOMIC DNA]</scope>
    <source>
        <strain evidence="4">Daiwa-1</strain>
    </source>
</reference>
<dbReference type="HOGENOM" id="CLU_018294_1_4_1"/>
<dbReference type="Proteomes" id="UP000007267">
    <property type="component" value="Unassembled WGS sequence"/>
</dbReference>